<reference evidence="2" key="1">
    <citation type="submission" date="2022-11" db="UniProtKB">
        <authorList>
            <consortium name="WormBaseParasite"/>
        </authorList>
    </citation>
    <scope>IDENTIFICATION</scope>
</reference>
<name>A0A915KKL5_ROMCU</name>
<protein>
    <submittedName>
        <fullName evidence="2">Uncharacterized protein</fullName>
    </submittedName>
</protein>
<dbReference type="AlphaFoldDB" id="A0A915KKL5"/>
<keyword evidence="1" id="KW-1185">Reference proteome</keyword>
<proteinExistence type="predicted"/>
<organism evidence="1 2">
    <name type="scientific">Romanomermis culicivorax</name>
    <name type="common">Nematode worm</name>
    <dbReference type="NCBI Taxonomy" id="13658"/>
    <lineage>
        <taxon>Eukaryota</taxon>
        <taxon>Metazoa</taxon>
        <taxon>Ecdysozoa</taxon>
        <taxon>Nematoda</taxon>
        <taxon>Enoplea</taxon>
        <taxon>Dorylaimia</taxon>
        <taxon>Mermithida</taxon>
        <taxon>Mermithoidea</taxon>
        <taxon>Mermithidae</taxon>
        <taxon>Romanomermis</taxon>
    </lineage>
</organism>
<dbReference type="WBParaSite" id="nRc.2.0.1.t38375-RA">
    <property type="protein sequence ID" value="nRc.2.0.1.t38375-RA"/>
    <property type="gene ID" value="nRc.2.0.1.g38375"/>
</dbReference>
<accession>A0A915KKL5</accession>
<sequence length="267" mass="29617">MTATKKKPNIRHAKIPQAVIAANTNAAMMHRRTIPKANKRVSPLQRDAEVQKCLEALKNPPKLVFKVPLLLAPLMDMEQATSSIASLPLRTISLPPMALTLAPATTVATTTSLPFTASTSVQSTAPAQPLLVITTRRVLGAALAAGAVLHFEPRLPSEATKPNIATIPTLPPKNPNIATIFQNGMMTKFKTSMCFYEAWTYDLMMLKRELFNMKREEGESALELLKRLILNLLHCYQELHKELVCISMQFQTKINETLECNIQVPHQ</sequence>
<evidence type="ECO:0000313" key="1">
    <source>
        <dbReference type="Proteomes" id="UP000887565"/>
    </source>
</evidence>
<evidence type="ECO:0000313" key="2">
    <source>
        <dbReference type="WBParaSite" id="nRc.2.0.1.t38375-RA"/>
    </source>
</evidence>
<dbReference type="Proteomes" id="UP000887565">
    <property type="component" value="Unplaced"/>
</dbReference>